<keyword evidence="4 11" id="KW-0288">FMN</keyword>
<comment type="catalytic activity">
    <reaction evidence="9">
        <text>a 5,6-dihydrouridine in tRNA + NADP(+) = a uridine in tRNA + NADPH + H(+)</text>
        <dbReference type="Rhea" id="RHEA:23624"/>
        <dbReference type="Rhea" id="RHEA-COMP:13339"/>
        <dbReference type="Rhea" id="RHEA-COMP:13887"/>
        <dbReference type="ChEBI" id="CHEBI:15378"/>
        <dbReference type="ChEBI" id="CHEBI:57783"/>
        <dbReference type="ChEBI" id="CHEBI:58349"/>
        <dbReference type="ChEBI" id="CHEBI:65315"/>
        <dbReference type="ChEBI" id="CHEBI:74443"/>
    </reaction>
</comment>
<keyword evidence="6" id="KW-0521">NADP</keyword>
<feature type="domain" description="DUS-like FMN-binding" evidence="14">
    <location>
        <begin position="15"/>
        <end position="305"/>
    </location>
</feature>
<dbReference type="EC" id="1.3.1.-" evidence="11"/>
<dbReference type="SUPFAM" id="SSF51395">
    <property type="entry name" value="FMN-linked oxidoreductases"/>
    <property type="match status" value="1"/>
</dbReference>
<evidence type="ECO:0000256" key="6">
    <source>
        <dbReference type="ARBA" id="ARBA00022857"/>
    </source>
</evidence>
<dbReference type="Gene3D" id="3.20.20.70">
    <property type="entry name" value="Aldolase class I"/>
    <property type="match status" value="1"/>
</dbReference>
<reference evidence="15" key="1">
    <citation type="journal article" date="2021" name="ISME J.">
        <title>Fine-scale metabolic discontinuity in a stratified prokaryote microbiome of a Red Sea deep halocline.</title>
        <authorList>
            <person name="Michoud G."/>
            <person name="Ngugi D.K."/>
            <person name="Barozzi A."/>
            <person name="Merlino G."/>
            <person name="Calleja M.L."/>
            <person name="Delgado-Huertas A."/>
            <person name="Moran X.A.G."/>
            <person name="Daffonchio D."/>
        </authorList>
    </citation>
    <scope>NUCLEOTIDE SEQUENCE</scope>
    <source>
        <strain evidence="15">SuakinDeep_MAG55_1</strain>
    </source>
</reference>
<evidence type="ECO:0000256" key="3">
    <source>
        <dbReference type="ARBA" id="ARBA00022630"/>
    </source>
</evidence>
<comment type="caution">
    <text evidence="15">The sequence shown here is derived from an EMBL/GenBank/DDBJ whole genome shotgun (WGS) entry which is preliminary data.</text>
</comment>
<dbReference type="GO" id="GO:0000049">
    <property type="term" value="F:tRNA binding"/>
    <property type="evidence" value="ECO:0007669"/>
    <property type="project" value="UniProtKB-KW"/>
</dbReference>
<keyword evidence="2" id="KW-0820">tRNA-binding</keyword>
<evidence type="ECO:0000256" key="5">
    <source>
        <dbReference type="ARBA" id="ARBA00022694"/>
    </source>
</evidence>
<name>A0A942A4I4_9BACT</name>
<sequence>MLKLGNLKLDVPFFQAPLSGYSDRAMRVLACKYGAPLTYTGVMLDKIALYRKAFDSLYVRPGEDEGPVGAQILGSDPETMSIAAESFANLGFDLIDLNFACPAPKVLRRFSGGYLLKEPEKAIKILQYVRNSVSCPVTIKLRTGFDNSQESLDKFRQICQGAVTEGVDAIIIHGRHVKKLYRDISNWEIISEVKREFPQATIIGSGDLMDAETVVERLKTSGLDGVIIARGAIGNPWIFRKTRALFGGRPKPEGPGLTEQGEVYLRHYELIAEMLPMRKSVRYFRKFAVGYSKHHPERKKVQVDLISAKTRDELYAAVREWYGVG</sequence>
<dbReference type="GO" id="GO:0050660">
    <property type="term" value="F:flavin adenine dinucleotide binding"/>
    <property type="evidence" value="ECO:0007669"/>
    <property type="project" value="InterPro"/>
</dbReference>
<evidence type="ECO:0000256" key="13">
    <source>
        <dbReference type="PIRSR" id="PIRSR006621-2"/>
    </source>
</evidence>
<dbReference type="Proteomes" id="UP000722750">
    <property type="component" value="Unassembled WGS sequence"/>
</dbReference>
<dbReference type="CDD" id="cd02801">
    <property type="entry name" value="DUS_like_FMN"/>
    <property type="match status" value="1"/>
</dbReference>
<comment type="cofactor">
    <cofactor evidence="11 13">
        <name>FMN</name>
        <dbReference type="ChEBI" id="CHEBI:58210"/>
    </cofactor>
</comment>
<evidence type="ECO:0000313" key="16">
    <source>
        <dbReference type="Proteomes" id="UP000722750"/>
    </source>
</evidence>
<dbReference type="Pfam" id="PF01207">
    <property type="entry name" value="Dus"/>
    <property type="match status" value="1"/>
</dbReference>
<feature type="binding site" evidence="13">
    <location>
        <position position="173"/>
    </location>
    <ligand>
        <name>FMN</name>
        <dbReference type="ChEBI" id="CHEBI:58210"/>
    </ligand>
</feature>
<evidence type="ECO:0000256" key="1">
    <source>
        <dbReference type="ARBA" id="ARBA00002790"/>
    </source>
</evidence>
<evidence type="ECO:0000256" key="4">
    <source>
        <dbReference type="ARBA" id="ARBA00022643"/>
    </source>
</evidence>
<feature type="binding site" evidence="13">
    <location>
        <position position="71"/>
    </location>
    <ligand>
        <name>FMN</name>
        <dbReference type="ChEBI" id="CHEBI:58210"/>
    </ligand>
</feature>
<evidence type="ECO:0000256" key="11">
    <source>
        <dbReference type="PIRNR" id="PIRNR006621"/>
    </source>
</evidence>
<evidence type="ECO:0000256" key="8">
    <source>
        <dbReference type="ARBA" id="ARBA00023002"/>
    </source>
</evidence>
<dbReference type="InterPro" id="IPR024036">
    <property type="entry name" value="tRNA-dHydroUridine_Synthase_C"/>
</dbReference>
<dbReference type="Gene3D" id="1.10.1200.80">
    <property type="entry name" value="Putative flavin oxidoreducatase, domain 2"/>
    <property type="match status" value="1"/>
</dbReference>
<feature type="active site" description="Proton donor" evidence="12">
    <location>
        <position position="101"/>
    </location>
</feature>
<protein>
    <recommendedName>
        <fullName evidence="11">tRNA-dihydrouridine synthase</fullName>
        <ecNumber evidence="11">1.3.1.-</ecNumber>
    </recommendedName>
</protein>
<dbReference type="PANTHER" id="PTHR45846">
    <property type="entry name" value="TRNA-DIHYDROURIDINE(47) SYNTHASE [NAD(P)(+)]-LIKE"/>
    <property type="match status" value="1"/>
</dbReference>
<evidence type="ECO:0000259" key="14">
    <source>
        <dbReference type="Pfam" id="PF01207"/>
    </source>
</evidence>
<feature type="binding site" evidence="13">
    <location>
        <begin position="229"/>
        <end position="230"/>
    </location>
    <ligand>
        <name>FMN</name>
        <dbReference type="ChEBI" id="CHEBI:58210"/>
    </ligand>
</feature>
<keyword evidence="13" id="KW-0547">Nucleotide-binding</keyword>
<comment type="function">
    <text evidence="1 11">Catalyzes the synthesis of 5,6-dihydrouridine (D), a modified base found in the D-loop of most tRNAs, via the reduction of the C5-C6 double bond in target uridines.</text>
</comment>
<keyword evidence="7" id="KW-0694">RNA-binding</keyword>
<evidence type="ECO:0000313" key="15">
    <source>
        <dbReference type="EMBL" id="MBS1258032.1"/>
    </source>
</evidence>
<keyword evidence="3 11" id="KW-0285">Flavoprotein</keyword>
<dbReference type="InterPro" id="IPR001269">
    <property type="entry name" value="DUS_fam"/>
</dbReference>
<gene>
    <name evidence="15" type="ORF">MAG551_01085</name>
</gene>
<comment type="catalytic activity">
    <reaction evidence="10">
        <text>a 5,6-dihydrouridine in tRNA + NAD(+) = a uridine in tRNA + NADH + H(+)</text>
        <dbReference type="Rhea" id="RHEA:54452"/>
        <dbReference type="Rhea" id="RHEA-COMP:13339"/>
        <dbReference type="Rhea" id="RHEA-COMP:13887"/>
        <dbReference type="ChEBI" id="CHEBI:15378"/>
        <dbReference type="ChEBI" id="CHEBI:57540"/>
        <dbReference type="ChEBI" id="CHEBI:57945"/>
        <dbReference type="ChEBI" id="CHEBI:65315"/>
        <dbReference type="ChEBI" id="CHEBI:74443"/>
    </reaction>
</comment>
<dbReference type="PANTHER" id="PTHR45846:SF1">
    <property type="entry name" value="TRNA-DIHYDROURIDINE(47) SYNTHASE [NAD(P)(+)]-LIKE"/>
    <property type="match status" value="1"/>
</dbReference>
<dbReference type="InterPro" id="IPR035587">
    <property type="entry name" value="DUS-like_FMN-bd"/>
</dbReference>
<dbReference type="GO" id="GO:0017150">
    <property type="term" value="F:tRNA dihydrouridine synthase activity"/>
    <property type="evidence" value="ECO:0007669"/>
    <property type="project" value="InterPro"/>
</dbReference>
<dbReference type="AlphaFoldDB" id="A0A942A4I4"/>
<keyword evidence="5 11" id="KW-0819">tRNA processing</keyword>
<keyword evidence="8 11" id="KW-0560">Oxidoreductase</keyword>
<evidence type="ECO:0000256" key="9">
    <source>
        <dbReference type="ARBA" id="ARBA00048205"/>
    </source>
</evidence>
<accession>A0A942A4I4</accession>
<dbReference type="PIRSF" id="PIRSF006621">
    <property type="entry name" value="Dus"/>
    <property type="match status" value="1"/>
</dbReference>
<proteinExistence type="inferred from homology"/>
<organism evidence="15 16">
    <name type="scientific">Candidatus Scalindua arabica</name>
    <dbReference type="NCBI Taxonomy" id="1127984"/>
    <lineage>
        <taxon>Bacteria</taxon>
        <taxon>Pseudomonadati</taxon>
        <taxon>Planctomycetota</taxon>
        <taxon>Candidatus Brocadiia</taxon>
        <taxon>Candidatus Brocadiales</taxon>
        <taxon>Candidatus Scalinduaceae</taxon>
        <taxon>Candidatus Scalindua</taxon>
    </lineage>
</organism>
<evidence type="ECO:0000256" key="10">
    <source>
        <dbReference type="ARBA" id="ARBA00048802"/>
    </source>
</evidence>
<comment type="similarity">
    <text evidence="11">Belongs to the dus family.</text>
</comment>
<feature type="binding site" evidence="13">
    <location>
        <position position="140"/>
    </location>
    <ligand>
        <name>FMN</name>
        <dbReference type="ChEBI" id="CHEBI:58210"/>
    </ligand>
</feature>
<evidence type="ECO:0000256" key="2">
    <source>
        <dbReference type="ARBA" id="ARBA00022555"/>
    </source>
</evidence>
<dbReference type="InterPro" id="IPR013785">
    <property type="entry name" value="Aldolase_TIM"/>
</dbReference>
<evidence type="ECO:0000256" key="12">
    <source>
        <dbReference type="PIRSR" id="PIRSR006621-1"/>
    </source>
</evidence>
<evidence type="ECO:0000256" key="7">
    <source>
        <dbReference type="ARBA" id="ARBA00022884"/>
    </source>
</evidence>
<dbReference type="EMBL" id="JAANXD010000044">
    <property type="protein sequence ID" value="MBS1258032.1"/>
    <property type="molecule type" value="Genomic_DNA"/>
</dbReference>